<dbReference type="GO" id="GO:0008881">
    <property type="term" value="F:glutamate racemase activity"/>
    <property type="evidence" value="ECO:0007669"/>
    <property type="project" value="UniProtKB-UniRule"/>
</dbReference>
<comment type="function">
    <text evidence="7">Provides the (R)-glutamate required for cell wall biosynthesis.</text>
</comment>
<evidence type="ECO:0000256" key="4">
    <source>
        <dbReference type="ARBA" id="ARBA00022984"/>
    </source>
</evidence>
<dbReference type="PANTHER" id="PTHR21198:SF2">
    <property type="entry name" value="GLUTAMATE RACEMASE"/>
    <property type="match status" value="1"/>
</dbReference>
<dbReference type="PROSITE" id="PS00923">
    <property type="entry name" value="ASP_GLU_RACEMASE_1"/>
    <property type="match status" value="1"/>
</dbReference>
<sequence length="310" mass="32430">MRIEASPVSAAGLRGASSPASSNGAVAVSSLPLHPPAAALRAPTILVFDSGLGGLSVFRELARTRPDARFVYAADDAAFPYGALSEDDLVARVMAVMESLIARTAPDAVVISCNTASTLVLPPLRARFAIPFVGTVPAIKPACENSLTREVSVLATPGTVKRDYTQKLIRDFAGDCHVALVGSTRLAPLAEAAMRGEAVSDEEIAAEIAPAFVREGRARTDTVVLACTHYPLLLDRLQKVAPWPVRWLDPAPAIARRLSSLLGPVGFAASPAPMRLFSTGQPLDPALVARIGGRRTRAGEIVSMAAPTPA</sequence>
<dbReference type="InterPro" id="IPR018187">
    <property type="entry name" value="Asp/Glu_racemase_AS_1"/>
</dbReference>
<reference evidence="8" key="1">
    <citation type="journal article" date="2014" name="Int. J. Syst. Evol. Microbiol.">
        <title>Complete genome sequence of Corynebacterium casei LMG S-19264T (=DSM 44701T), isolated from a smear-ripened cheese.</title>
        <authorList>
            <consortium name="US DOE Joint Genome Institute (JGI-PGF)"/>
            <person name="Walter F."/>
            <person name="Albersmeier A."/>
            <person name="Kalinowski J."/>
            <person name="Ruckert C."/>
        </authorList>
    </citation>
    <scope>NUCLEOTIDE SEQUENCE</scope>
    <source>
        <strain evidence="8">VKM B-2484</strain>
    </source>
</reference>
<dbReference type="NCBIfam" id="TIGR00067">
    <property type="entry name" value="glut_race"/>
    <property type="match status" value="1"/>
</dbReference>
<dbReference type="GO" id="GO:0009252">
    <property type="term" value="P:peptidoglycan biosynthetic process"/>
    <property type="evidence" value="ECO:0007669"/>
    <property type="project" value="UniProtKB-UniRule"/>
</dbReference>
<keyword evidence="5 7" id="KW-0413">Isomerase</keyword>
<comment type="caution">
    <text evidence="8">The sequence shown here is derived from an EMBL/GenBank/DDBJ whole genome shotgun (WGS) entry which is preliminary data.</text>
</comment>
<evidence type="ECO:0000256" key="7">
    <source>
        <dbReference type="HAMAP-Rule" id="MF_00258"/>
    </source>
</evidence>
<gene>
    <name evidence="7 8" type="primary">murI</name>
    <name evidence="8" type="ORF">GCM10017643_12180</name>
</gene>
<organism evidence="8 9">
    <name type="scientific">Ancylobacter dichloromethanicus</name>
    <dbReference type="NCBI Taxonomy" id="518825"/>
    <lineage>
        <taxon>Bacteria</taxon>
        <taxon>Pseudomonadati</taxon>
        <taxon>Pseudomonadota</taxon>
        <taxon>Alphaproteobacteria</taxon>
        <taxon>Hyphomicrobiales</taxon>
        <taxon>Xanthobacteraceae</taxon>
        <taxon>Ancylobacter</taxon>
    </lineage>
</organism>
<evidence type="ECO:0000256" key="1">
    <source>
        <dbReference type="ARBA" id="ARBA00001602"/>
    </source>
</evidence>
<feature type="binding site" evidence="7">
    <location>
        <begin position="228"/>
        <end position="229"/>
    </location>
    <ligand>
        <name>substrate</name>
    </ligand>
</feature>
<proteinExistence type="inferred from homology"/>
<dbReference type="Proteomes" id="UP001143370">
    <property type="component" value="Unassembled WGS sequence"/>
</dbReference>
<accession>A0A9W6J7D0</accession>
<feature type="active site" description="Proton donor/acceptor" evidence="7">
    <location>
        <position position="113"/>
    </location>
</feature>
<evidence type="ECO:0000256" key="6">
    <source>
        <dbReference type="ARBA" id="ARBA00023316"/>
    </source>
</evidence>
<evidence type="ECO:0000313" key="8">
    <source>
        <dbReference type="EMBL" id="GLK71103.1"/>
    </source>
</evidence>
<dbReference type="GO" id="GO:0008360">
    <property type="term" value="P:regulation of cell shape"/>
    <property type="evidence" value="ECO:0007669"/>
    <property type="project" value="UniProtKB-KW"/>
</dbReference>
<evidence type="ECO:0000256" key="5">
    <source>
        <dbReference type="ARBA" id="ARBA00023235"/>
    </source>
</evidence>
<comment type="catalytic activity">
    <reaction evidence="1 7">
        <text>L-glutamate = D-glutamate</text>
        <dbReference type="Rhea" id="RHEA:12813"/>
        <dbReference type="ChEBI" id="CHEBI:29985"/>
        <dbReference type="ChEBI" id="CHEBI:29986"/>
        <dbReference type="EC" id="5.1.1.3"/>
    </reaction>
</comment>
<dbReference type="InterPro" id="IPR001920">
    <property type="entry name" value="Asp/Glu_race"/>
</dbReference>
<keyword evidence="3 7" id="KW-0133">Cell shape</keyword>
<dbReference type="InterPro" id="IPR033134">
    <property type="entry name" value="Asp/Glu_racemase_AS_2"/>
</dbReference>
<dbReference type="Pfam" id="PF01177">
    <property type="entry name" value="Asp_Glu_race"/>
    <property type="match status" value="1"/>
</dbReference>
<dbReference type="HAMAP" id="MF_00258">
    <property type="entry name" value="Glu_racemase"/>
    <property type="match status" value="1"/>
</dbReference>
<keyword evidence="6 7" id="KW-0961">Cell wall biogenesis/degradation</keyword>
<evidence type="ECO:0000256" key="2">
    <source>
        <dbReference type="ARBA" id="ARBA00013090"/>
    </source>
</evidence>
<dbReference type="PANTHER" id="PTHR21198">
    <property type="entry name" value="GLUTAMATE RACEMASE"/>
    <property type="match status" value="1"/>
</dbReference>
<feature type="binding site" evidence="7">
    <location>
        <begin position="114"/>
        <end position="115"/>
    </location>
    <ligand>
        <name>substrate</name>
    </ligand>
</feature>
<keyword evidence="4 7" id="KW-0573">Peptidoglycan synthesis</keyword>
<dbReference type="InterPro" id="IPR015942">
    <property type="entry name" value="Asp/Glu/hydantoin_racemase"/>
</dbReference>
<feature type="binding site" evidence="7">
    <location>
        <begin position="49"/>
        <end position="50"/>
    </location>
    <ligand>
        <name>substrate</name>
    </ligand>
</feature>
<feature type="active site" description="Proton donor/acceptor" evidence="7">
    <location>
        <position position="227"/>
    </location>
</feature>
<dbReference type="Gene3D" id="3.40.50.1860">
    <property type="match status" value="2"/>
</dbReference>
<feature type="binding site" evidence="7">
    <location>
        <begin position="81"/>
        <end position="82"/>
    </location>
    <ligand>
        <name>substrate</name>
    </ligand>
</feature>
<dbReference type="GO" id="GO:0071555">
    <property type="term" value="P:cell wall organization"/>
    <property type="evidence" value="ECO:0007669"/>
    <property type="project" value="UniProtKB-KW"/>
</dbReference>
<evidence type="ECO:0000256" key="3">
    <source>
        <dbReference type="ARBA" id="ARBA00022960"/>
    </source>
</evidence>
<protein>
    <recommendedName>
        <fullName evidence="2 7">Glutamate racemase</fullName>
        <ecNumber evidence="2 7">5.1.1.3</ecNumber>
    </recommendedName>
</protein>
<keyword evidence="9" id="KW-1185">Reference proteome</keyword>
<dbReference type="SUPFAM" id="SSF53681">
    <property type="entry name" value="Aspartate/glutamate racemase"/>
    <property type="match status" value="2"/>
</dbReference>
<dbReference type="EC" id="5.1.1.3" evidence="2 7"/>
<name>A0A9W6J7D0_9HYPH</name>
<dbReference type="PROSITE" id="PS00924">
    <property type="entry name" value="ASP_GLU_RACEMASE_2"/>
    <property type="match status" value="1"/>
</dbReference>
<dbReference type="InterPro" id="IPR004391">
    <property type="entry name" value="Glu_race"/>
</dbReference>
<dbReference type="AlphaFoldDB" id="A0A9W6J7D0"/>
<reference evidence="8" key="2">
    <citation type="submission" date="2023-01" db="EMBL/GenBank/DDBJ databases">
        <authorList>
            <person name="Sun Q."/>
            <person name="Evtushenko L."/>
        </authorList>
    </citation>
    <scope>NUCLEOTIDE SEQUENCE</scope>
    <source>
        <strain evidence="8">VKM B-2484</strain>
    </source>
</reference>
<comment type="pathway">
    <text evidence="7">Cell wall biogenesis; peptidoglycan biosynthesis.</text>
</comment>
<comment type="similarity">
    <text evidence="7">Belongs to the aspartate/glutamate racemases family.</text>
</comment>
<evidence type="ECO:0000313" key="9">
    <source>
        <dbReference type="Proteomes" id="UP001143370"/>
    </source>
</evidence>
<dbReference type="EMBL" id="BSFJ01000005">
    <property type="protein sequence ID" value="GLK71103.1"/>
    <property type="molecule type" value="Genomic_DNA"/>
</dbReference>